<proteinExistence type="predicted"/>
<name>A0A5D2AD39_GOSDA</name>
<dbReference type="EMBL" id="CM017712">
    <property type="protein sequence ID" value="TYG42349.1"/>
    <property type="molecule type" value="Genomic_DNA"/>
</dbReference>
<sequence>MNGHLSRQEYDRFPVRPGGAWRGGARVARRAKETLERQLRYSGNPRGF</sequence>
<gene>
    <name evidence="1" type="ORF">ES288_D12G249000v1</name>
</gene>
<evidence type="ECO:0000313" key="2">
    <source>
        <dbReference type="Proteomes" id="UP000323506"/>
    </source>
</evidence>
<reference evidence="1 2" key="1">
    <citation type="submission" date="2019-06" db="EMBL/GenBank/DDBJ databases">
        <title>WGS assembly of Gossypium darwinii.</title>
        <authorList>
            <person name="Chen Z.J."/>
            <person name="Sreedasyam A."/>
            <person name="Ando A."/>
            <person name="Song Q."/>
            <person name="De L."/>
            <person name="Hulse-Kemp A."/>
            <person name="Ding M."/>
            <person name="Ye W."/>
            <person name="Kirkbride R."/>
            <person name="Jenkins J."/>
            <person name="Plott C."/>
            <person name="Lovell J."/>
            <person name="Lin Y.-M."/>
            <person name="Vaughn R."/>
            <person name="Liu B."/>
            <person name="Li W."/>
            <person name="Simpson S."/>
            <person name="Scheffler B."/>
            <person name="Saski C."/>
            <person name="Grover C."/>
            <person name="Hu G."/>
            <person name="Conover J."/>
            <person name="Carlson J."/>
            <person name="Shu S."/>
            <person name="Boston L."/>
            <person name="Williams M."/>
            <person name="Peterson D."/>
            <person name="Mcgee K."/>
            <person name="Jones D."/>
            <person name="Wendel J."/>
            <person name="Stelly D."/>
            <person name="Grimwood J."/>
            <person name="Schmutz J."/>
        </authorList>
    </citation>
    <scope>NUCLEOTIDE SEQUENCE [LARGE SCALE GENOMIC DNA]</scope>
    <source>
        <strain evidence="1">1808015.09</strain>
    </source>
</reference>
<keyword evidence="2" id="KW-1185">Reference proteome</keyword>
<evidence type="ECO:0000313" key="1">
    <source>
        <dbReference type="EMBL" id="TYG42349.1"/>
    </source>
</evidence>
<accession>A0A5D2AD39</accession>
<dbReference type="Proteomes" id="UP000323506">
    <property type="component" value="Chromosome D12"/>
</dbReference>
<organism evidence="1 2">
    <name type="scientific">Gossypium darwinii</name>
    <name type="common">Darwin's cotton</name>
    <name type="synonym">Gossypium barbadense var. darwinii</name>
    <dbReference type="NCBI Taxonomy" id="34276"/>
    <lineage>
        <taxon>Eukaryota</taxon>
        <taxon>Viridiplantae</taxon>
        <taxon>Streptophyta</taxon>
        <taxon>Embryophyta</taxon>
        <taxon>Tracheophyta</taxon>
        <taxon>Spermatophyta</taxon>
        <taxon>Magnoliopsida</taxon>
        <taxon>eudicotyledons</taxon>
        <taxon>Gunneridae</taxon>
        <taxon>Pentapetalae</taxon>
        <taxon>rosids</taxon>
        <taxon>malvids</taxon>
        <taxon>Malvales</taxon>
        <taxon>Malvaceae</taxon>
        <taxon>Malvoideae</taxon>
        <taxon>Gossypium</taxon>
    </lineage>
</organism>
<protein>
    <submittedName>
        <fullName evidence="1">Uncharacterized protein</fullName>
    </submittedName>
</protein>
<dbReference type="AlphaFoldDB" id="A0A5D2AD39"/>